<proteinExistence type="predicted"/>
<dbReference type="Proteomes" id="UP000230750">
    <property type="component" value="Unassembled WGS sequence"/>
</dbReference>
<accession>A0A2G8KSR3</accession>
<organism evidence="1 2">
    <name type="scientific">Stichopus japonicus</name>
    <name type="common">Sea cucumber</name>
    <dbReference type="NCBI Taxonomy" id="307972"/>
    <lineage>
        <taxon>Eukaryota</taxon>
        <taxon>Metazoa</taxon>
        <taxon>Echinodermata</taxon>
        <taxon>Eleutherozoa</taxon>
        <taxon>Echinozoa</taxon>
        <taxon>Holothuroidea</taxon>
        <taxon>Aspidochirotacea</taxon>
        <taxon>Aspidochirotida</taxon>
        <taxon>Stichopodidae</taxon>
        <taxon>Apostichopus</taxon>
    </lineage>
</organism>
<gene>
    <name evidence="1" type="ORF">BSL78_12066</name>
</gene>
<evidence type="ECO:0000313" key="1">
    <source>
        <dbReference type="EMBL" id="PIK51038.1"/>
    </source>
</evidence>
<evidence type="ECO:0000313" key="2">
    <source>
        <dbReference type="Proteomes" id="UP000230750"/>
    </source>
</evidence>
<comment type="caution">
    <text evidence="1">The sequence shown here is derived from an EMBL/GenBank/DDBJ whole genome shotgun (WGS) entry which is preliminary data.</text>
</comment>
<reference evidence="1 2" key="1">
    <citation type="journal article" date="2017" name="PLoS Biol.">
        <title>The sea cucumber genome provides insights into morphological evolution and visceral regeneration.</title>
        <authorList>
            <person name="Zhang X."/>
            <person name="Sun L."/>
            <person name="Yuan J."/>
            <person name="Sun Y."/>
            <person name="Gao Y."/>
            <person name="Zhang L."/>
            <person name="Li S."/>
            <person name="Dai H."/>
            <person name="Hamel J.F."/>
            <person name="Liu C."/>
            <person name="Yu Y."/>
            <person name="Liu S."/>
            <person name="Lin W."/>
            <person name="Guo K."/>
            <person name="Jin S."/>
            <person name="Xu P."/>
            <person name="Storey K.B."/>
            <person name="Huan P."/>
            <person name="Zhang T."/>
            <person name="Zhou Y."/>
            <person name="Zhang J."/>
            <person name="Lin C."/>
            <person name="Li X."/>
            <person name="Xing L."/>
            <person name="Huo D."/>
            <person name="Sun M."/>
            <person name="Wang L."/>
            <person name="Mercier A."/>
            <person name="Li F."/>
            <person name="Yang H."/>
            <person name="Xiang J."/>
        </authorList>
    </citation>
    <scope>NUCLEOTIDE SEQUENCE [LARGE SCALE GENOMIC DNA]</scope>
    <source>
        <strain evidence="1">Shaxun</strain>
        <tissue evidence="1">Muscle</tissue>
    </source>
</reference>
<sequence>MEDEEEGVQLHTRNVKLVHYMADIVQHLNEIMSGKLGSQRHDVFLTGNKLKHTYLIGAGAVSAKLREALTTELRSHYNTTPDKTRGPILPKDLFTVRQQFFFKFPEQLHDRLKKLRKFEVQLSYLNDVLVPHAVEHLYHLITGCTETEAAAACSQLRNSLQK</sequence>
<protein>
    <submittedName>
        <fullName evidence="1">Uncharacterized protein</fullName>
    </submittedName>
</protein>
<dbReference type="AlphaFoldDB" id="A0A2G8KSR3"/>
<dbReference type="EMBL" id="MRZV01000393">
    <property type="protein sequence ID" value="PIK51038.1"/>
    <property type="molecule type" value="Genomic_DNA"/>
</dbReference>
<name>A0A2G8KSR3_STIJA</name>
<keyword evidence="2" id="KW-1185">Reference proteome</keyword>